<feature type="signal peptide" evidence="4">
    <location>
        <begin position="1"/>
        <end position="25"/>
    </location>
</feature>
<evidence type="ECO:0000256" key="4">
    <source>
        <dbReference type="SAM" id="SignalP"/>
    </source>
</evidence>
<evidence type="ECO:0000313" key="6">
    <source>
        <dbReference type="Proteomes" id="UP000229329"/>
    </source>
</evidence>
<dbReference type="RefSeq" id="WP_100288429.1">
    <property type="nucleotide sequence ID" value="NZ_PHHA01000008.1"/>
</dbReference>
<protein>
    <submittedName>
        <fullName evidence="5">Type IV pilus biogenesis/stability protein PilW</fullName>
    </submittedName>
</protein>
<evidence type="ECO:0000256" key="1">
    <source>
        <dbReference type="ARBA" id="ARBA00022737"/>
    </source>
</evidence>
<gene>
    <name evidence="5" type="ORF">CVP05_04700</name>
</gene>
<dbReference type="EMBL" id="PHHA01000008">
    <property type="protein sequence ID" value="PJG85657.1"/>
    <property type="molecule type" value="Genomic_DNA"/>
</dbReference>
<dbReference type="PROSITE" id="PS50005">
    <property type="entry name" value="TPR"/>
    <property type="match status" value="1"/>
</dbReference>
<accession>A0A2M8S3I3</accession>
<dbReference type="InterPro" id="IPR019734">
    <property type="entry name" value="TPR_rpt"/>
</dbReference>
<reference evidence="5 6" key="1">
    <citation type="submission" date="2017-11" db="EMBL/GenBank/DDBJ databases">
        <title>Reclassification of Bisgaard taxon 7 as Conservatibacter flavescens gen. nov., sp. nov.</title>
        <authorList>
            <person name="Christensen H."/>
        </authorList>
    </citation>
    <scope>NUCLEOTIDE SEQUENCE [LARGE SCALE GENOMIC DNA]</scope>
    <source>
        <strain evidence="5 6">7_4</strain>
    </source>
</reference>
<dbReference type="InterPro" id="IPR011990">
    <property type="entry name" value="TPR-like_helical_dom_sf"/>
</dbReference>
<dbReference type="AlphaFoldDB" id="A0A2M8S3I3"/>
<feature type="chain" id="PRO_5014909102" evidence="4">
    <location>
        <begin position="26"/>
        <end position="187"/>
    </location>
</feature>
<comment type="caution">
    <text evidence="5">The sequence shown here is derived from an EMBL/GenBank/DDBJ whole genome shotgun (WGS) entry which is preliminary data.</text>
</comment>
<sequence>MFKRNFKTQSAVLFSLFLSACVSQQTEPDFDKQQAAKARIELGLGYLHQQNITQAKLNLDKALSHAPNYYLVHSALAYFYQMQGETEKADSAYRTAIKLDSKQGDVLNNYGAFLCGQGEFEQAYQRFQQALNTPNYYHQADTYENLALCNLSAKNTALFQQNLAQLEKIAPERAAKLTQLFQQSRTK</sequence>
<evidence type="ECO:0000256" key="3">
    <source>
        <dbReference type="PROSITE-ProRule" id="PRU00339"/>
    </source>
</evidence>
<dbReference type="Gene3D" id="1.25.40.10">
    <property type="entry name" value="Tetratricopeptide repeat domain"/>
    <property type="match status" value="1"/>
</dbReference>
<keyword evidence="6" id="KW-1185">Reference proteome</keyword>
<keyword evidence="4" id="KW-0732">Signal</keyword>
<evidence type="ECO:0000313" key="5">
    <source>
        <dbReference type="EMBL" id="PJG85657.1"/>
    </source>
</evidence>
<name>A0A2M8S3I3_9PAST</name>
<dbReference type="OrthoDB" id="9814042at2"/>
<dbReference type="SMART" id="SM00028">
    <property type="entry name" value="TPR"/>
    <property type="match status" value="3"/>
</dbReference>
<dbReference type="InterPro" id="IPR013360">
    <property type="entry name" value="Pilus_4_PilW"/>
</dbReference>
<evidence type="ECO:0000256" key="2">
    <source>
        <dbReference type="ARBA" id="ARBA00022803"/>
    </source>
</evidence>
<dbReference type="SUPFAM" id="SSF48452">
    <property type="entry name" value="TPR-like"/>
    <property type="match status" value="1"/>
</dbReference>
<keyword evidence="1" id="KW-0677">Repeat</keyword>
<dbReference type="PANTHER" id="PTHR44858:SF1">
    <property type="entry name" value="UDP-N-ACETYLGLUCOSAMINE--PEPTIDE N-ACETYLGLUCOSAMINYLTRANSFERASE SPINDLY-RELATED"/>
    <property type="match status" value="1"/>
</dbReference>
<keyword evidence="2 3" id="KW-0802">TPR repeat</keyword>
<dbReference type="PROSITE" id="PS51257">
    <property type="entry name" value="PROKAR_LIPOPROTEIN"/>
    <property type="match status" value="1"/>
</dbReference>
<proteinExistence type="predicted"/>
<dbReference type="PANTHER" id="PTHR44858">
    <property type="entry name" value="TETRATRICOPEPTIDE REPEAT PROTEIN 6"/>
    <property type="match status" value="1"/>
</dbReference>
<dbReference type="InterPro" id="IPR050498">
    <property type="entry name" value="Ycf3"/>
</dbReference>
<organism evidence="5 6">
    <name type="scientific">Conservatibacter flavescens</name>
    <dbReference type="NCBI Taxonomy" id="28161"/>
    <lineage>
        <taxon>Bacteria</taxon>
        <taxon>Pseudomonadati</taxon>
        <taxon>Pseudomonadota</taxon>
        <taxon>Gammaproteobacteria</taxon>
        <taxon>Pasteurellales</taxon>
        <taxon>Pasteurellaceae</taxon>
        <taxon>Conservatibacter</taxon>
    </lineage>
</organism>
<dbReference type="NCBIfam" id="TIGR02521">
    <property type="entry name" value="type_IV_pilW"/>
    <property type="match status" value="1"/>
</dbReference>
<feature type="repeat" description="TPR" evidence="3">
    <location>
        <begin position="36"/>
        <end position="69"/>
    </location>
</feature>
<dbReference type="Proteomes" id="UP000229329">
    <property type="component" value="Unassembled WGS sequence"/>
</dbReference>